<keyword evidence="3" id="KW-1185">Reference proteome</keyword>
<evidence type="ECO:0000313" key="2">
    <source>
        <dbReference type="EnsemblMetazoa" id="GMOY011873-PA"/>
    </source>
</evidence>
<evidence type="ECO:0000256" key="1">
    <source>
        <dbReference type="SAM" id="MobiDB-lite"/>
    </source>
</evidence>
<accession>A0A1B0GF01</accession>
<organism evidence="2 3">
    <name type="scientific">Glossina morsitans morsitans</name>
    <name type="common">Savannah tsetse fly</name>
    <dbReference type="NCBI Taxonomy" id="37546"/>
    <lineage>
        <taxon>Eukaryota</taxon>
        <taxon>Metazoa</taxon>
        <taxon>Ecdysozoa</taxon>
        <taxon>Arthropoda</taxon>
        <taxon>Hexapoda</taxon>
        <taxon>Insecta</taxon>
        <taxon>Pterygota</taxon>
        <taxon>Neoptera</taxon>
        <taxon>Endopterygota</taxon>
        <taxon>Diptera</taxon>
        <taxon>Brachycera</taxon>
        <taxon>Muscomorpha</taxon>
        <taxon>Hippoboscoidea</taxon>
        <taxon>Glossinidae</taxon>
        <taxon>Glossina</taxon>
    </lineage>
</organism>
<proteinExistence type="predicted"/>
<dbReference type="EMBL" id="CCAG010012697">
    <property type="status" value="NOT_ANNOTATED_CDS"/>
    <property type="molecule type" value="Genomic_DNA"/>
</dbReference>
<dbReference type="EnsemblMetazoa" id="GMOY011873-RA">
    <property type="protein sequence ID" value="GMOY011873-PA"/>
    <property type="gene ID" value="GMOY011873"/>
</dbReference>
<feature type="compositionally biased region" description="Polar residues" evidence="1">
    <location>
        <begin position="44"/>
        <end position="56"/>
    </location>
</feature>
<evidence type="ECO:0000313" key="3">
    <source>
        <dbReference type="Proteomes" id="UP000092444"/>
    </source>
</evidence>
<dbReference type="AlphaFoldDB" id="A0A1B0GF01"/>
<dbReference type="Proteomes" id="UP000092444">
    <property type="component" value="Unassembled WGS sequence"/>
</dbReference>
<dbReference type="EMBL" id="CCAG010012698">
    <property type="status" value="NOT_ANNOTATED_CDS"/>
    <property type="molecule type" value="Genomic_DNA"/>
</dbReference>
<reference evidence="2" key="1">
    <citation type="submission" date="2020-05" db="UniProtKB">
        <authorList>
            <consortium name="EnsemblMetazoa"/>
        </authorList>
    </citation>
    <scope>IDENTIFICATION</scope>
    <source>
        <strain evidence="2">Yale</strain>
    </source>
</reference>
<feature type="compositionally biased region" description="Acidic residues" evidence="1">
    <location>
        <begin position="60"/>
        <end position="85"/>
    </location>
</feature>
<feature type="region of interest" description="Disordered" evidence="1">
    <location>
        <begin position="39"/>
        <end position="91"/>
    </location>
</feature>
<name>A0A1B0GF01_GLOMM</name>
<sequence>MSFPFTLPCGQRDFAAGTIVLSIRSKDIKLTMTTADVEDMKDNGNANDNENYSIYKNENDDNSDDGDDDDDDDDYNHDCDRDDYEATNTPT</sequence>
<protein>
    <submittedName>
        <fullName evidence="2">Uncharacterized protein</fullName>
    </submittedName>
</protein>